<evidence type="ECO:0000313" key="3">
    <source>
        <dbReference type="EMBL" id="RRT34376.1"/>
    </source>
</evidence>
<comment type="caution">
    <text evidence="3">The sequence shown here is derived from an EMBL/GenBank/DDBJ whole genome shotgun (WGS) entry which is preliminary data.</text>
</comment>
<dbReference type="EMBL" id="AMZH03026942">
    <property type="protein sequence ID" value="RRT34376.1"/>
    <property type="molecule type" value="Genomic_DNA"/>
</dbReference>
<dbReference type="PANTHER" id="PTHR33223:SF10">
    <property type="entry name" value="AMINOTRANSFERASE-LIKE PLANT MOBILE DOMAIN-CONTAINING PROTEIN"/>
    <property type="match status" value="1"/>
</dbReference>
<evidence type="ECO:0000256" key="1">
    <source>
        <dbReference type="SAM" id="MobiDB-lite"/>
    </source>
</evidence>
<evidence type="ECO:0000259" key="2">
    <source>
        <dbReference type="Pfam" id="PF03732"/>
    </source>
</evidence>
<dbReference type="AlphaFoldDB" id="A0A426X4H7"/>
<dbReference type="Pfam" id="PF03732">
    <property type="entry name" value="Retrotrans_gag"/>
    <property type="match status" value="1"/>
</dbReference>
<feature type="compositionally biased region" description="Polar residues" evidence="1">
    <location>
        <begin position="81"/>
        <end position="90"/>
    </location>
</feature>
<feature type="domain" description="Retrotransposon gag" evidence="2">
    <location>
        <begin position="176"/>
        <end position="267"/>
    </location>
</feature>
<name>A0A426X4H7_ENSVE</name>
<sequence length="290" mass="32518">MIQAIVPYIPQLAQAPTHQHPHVPWQTVREEAPQSRPSQGEHPGRAPRPPVKATIENPNVSVSQPSNRSRDVMRLPPEPNVVSSDSTNSVREQLRQVKQRIDEVQRDFVRSKEEVEETTKGGSPFAPEILDKPIPSSFRLLALEPYNGSTDPTEHVAAFRAQMALYDTSDALMCHTFPTTLRGPARMWSSRLKLSSISSFDQFTKEFELNFIASSCLRPTVASLLGLTQGNNEPLAQFVSRFSAEIRRIPNTHPTLAIQAFLMGLRPSRFFWSVIERPPSTVSEMLQQAS</sequence>
<protein>
    <recommendedName>
        <fullName evidence="2">Retrotransposon gag domain-containing protein</fullName>
    </recommendedName>
</protein>
<proteinExistence type="predicted"/>
<evidence type="ECO:0000313" key="4">
    <source>
        <dbReference type="Proteomes" id="UP000287651"/>
    </source>
</evidence>
<organism evidence="3 4">
    <name type="scientific">Ensete ventricosum</name>
    <name type="common">Abyssinian banana</name>
    <name type="synonym">Musa ensete</name>
    <dbReference type="NCBI Taxonomy" id="4639"/>
    <lineage>
        <taxon>Eukaryota</taxon>
        <taxon>Viridiplantae</taxon>
        <taxon>Streptophyta</taxon>
        <taxon>Embryophyta</taxon>
        <taxon>Tracheophyta</taxon>
        <taxon>Spermatophyta</taxon>
        <taxon>Magnoliopsida</taxon>
        <taxon>Liliopsida</taxon>
        <taxon>Zingiberales</taxon>
        <taxon>Musaceae</taxon>
        <taxon>Ensete</taxon>
    </lineage>
</organism>
<feature type="compositionally biased region" description="Polar residues" evidence="1">
    <location>
        <begin position="56"/>
        <end position="67"/>
    </location>
</feature>
<dbReference type="Proteomes" id="UP000287651">
    <property type="component" value="Unassembled WGS sequence"/>
</dbReference>
<dbReference type="InterPro" id="IPR005162">
    <property type="entry name" value="Retrotrans_gag_dom"/>
</dbReference>
<reference evidence="3 4" key="1">
    <citation type="journal article" date="2014" name="Agronomy (Basel)">
        <title>A Draft Genome Sequence for Ensete ventricosum, the Drought-Tolerant Tree Against Hunger.</title>
        <authorList>
            <person name="Harrison J."/>
            <person name="Moore K.A."/>
            <person name="Paszkiewicz K."/>
            <person name="Jones T."/>
            <person name="Grant M."/>
            <person name="Ambacheew D."/>
            <person name="Muzemil S."/>
            <person name="Studholme D.J."/>
        </authorList>
    </citation>
    <scope>NUCLEOTIDE SEQUENCE [LARGE SCALE GENOMIC DNA]</scope>
</reference>
<feature type="region of interest" description="Disordered" evidence="1">
    <location>
        <begin position="13"/>
        <end position="90"/>
    </location>
</feature>
<dbReference type="PANTHER" id="PTHR33223">
    <property type="entry name" value="CCHC-TYPE DOMAIN-CONTAINING PROTEIN"/>
    <property type="match status" value="1"/>
</dbReference>
<gene>
    <name evidence="3" type="ORF">B296_00031438</name>
</gene>
<accession>A0A426X4H7</accession>